<sequence length="304" mass="34058">MPSQGQAEAEWRAIISVTLIYALGEVIARHLLEGRMTANLPEHLRPEPDTLDSESTGHLHFYVKHLPGFLLLSVAKAIRDYEWQRWLEGTYPGWVSSSSRQEAMVYSGAKAEKLRDIFEDRTLEEEVLRRLIAKGKAQRPSPWLNTVAKWVLDNCVAVTVFGLAEALMSSIWAGDPNILFSYLTIHMWFRPLLHFFSTKPLVSLISFIFVPVHHRITFLAGVDVLSSVVFGVFLNGAAAWILSQEWAVELLSNTSATAGNVSNATVEWNGVRLVEDLRNVGEAVGTVRNGSIAWEEFRVLGDEL</sequence>
<evidence type="ECO:0000313" key="1">
    <source>
        <dbReference type="EMBL" id="KAF2764117.1"/>
    </source>
</evidence>
<name>A0A6G1KU51_9PEZI</name>
<reference evidence="1" key="1">
    <citation type="journal article" date="2020" name="Stud. Mycol.">
        <title>101 Dothideomycetes genomes: a test case for predicting lifestyles and emergence of pathogens.</title>
        <authorList>
            <person name="Haridas S."/>
            <person name="Albert R."/>
            <person name="Binder M."/>
            <person name="Bloem J."/>
            <person name="Labutti K."/>
            <person name="Salamov A."/>
            <person name="Andreopoulos B."/>
            <person name="Baker S."/>
            <person name="Barry K."/>
            <person name="Bills G."/>
            <person name="Bluhm B."/>
            <person name="Cannon C."/>
            <person name="Castanera R."/>
            <person name="Culley D."/>
            <person name="Daum C."/>
            <person name="Ezra D."/>
            <person name="Gonzalez J."/>
            <person name="Henrissat B."/>
            <person name="Kuo A."/>
            <person name="Liang C."/>
            <person name="Lipzen A."/>
            <person name="Lutzoni F."/>
            <person name="Magnuson J."/>
            <person name="Mondo S."/>
            <person name="Nolan M."/>
            <person name="Ohm R."/>
            <person name="Pangilinan J."/>
            <person name="Park H.-J."/>
            <person name="Ramirez L."/>
            <person name="Alfaro M."/>
            <person name="Sun H."/>
            <person name="Tritt A."/>
            <person name="Yoshinaga Y."/>
            <person name="Zwiers L.-H."/>
            <person name="Turgeon B."/>
            <person name="Goodwin S."/>
            <person name="Spatafora J."/>
            <person name="Crous P."/>
            <person name="Grigoriev I."/>
        </authorList>
    </citation>
    <scope>NUCLEOTIDE SEQUENCE</scope>
    <source>
        <strain evidence="1">CBS 116005</strain>
    </source>
</reference>
<dbReference type="Proteomes" id="UP000799436">
    <property type="component" value="Unassembled WGS sequence"/>
</dbReference>
<proteinExistence type="predicted"/>
<evidence type="ECO:0000313" key="2">
    <source>
        <dbReference type="Proteomes" id="UP000799436"/>
    </source>
</evidence>
<organism evidence="1 2">
    <name type="scientific">Teratosphaeria nubilosa</name>
    <dbReference type="NCBI Taxonomy" id="161662"/>
    <lineage>
        <taxon>Eukaryota</taxon>
        <taxon>Fungi</taxon>
        <taxon>Dikarya</taxon>
        <taxon>Ascomycota</taxon>
        <taxon>Pezizomycotina</taxon>
        <taxon>Dothideomycetes</taxon>
        <taxon>Dothideomycetidae</taxon>
        <taxon>Mycosphaerellales</taxon>
        <taxon>Teratosphaeriaceae</taxon>
        <taxon>Teratosphaeria</taxon>
    </lineage>
</organism>
<dbReference type="EMBL" id="ML995938">
    <property type="protein sequence ID" value="KAF2764117.1"/>
    <property type="molecule type" value="Genomic_DNA"/>
</dbReference>
<dbReference type="OrthoDB" id="10267969at2759"/>
<gene>
    <name evidence="1" type="ORF">EJ03DRAFT_356038</name>
</gene>
<keyword evidence="2" id="KW-1185">Reference proteome</keyword>
<protein>
    <submittedName>
        <fullName evidence="1">Uncharacterized protein</fullName>
    </submittedName>
</protein>
<dbReference type="AlphaFoldDB" id="A0A6G1KU51"/>
<accession>A0A6G1KU51</accession>